<dbReference type="Gene3D" id="3.20.20.140">
    <property type="entry name" value="Metal-dependent hydrolases"/>
    <property type="match status" value="1"/>
</dbReference>
<reference evidence="2 3" key="1">
    <citation type="submission" date="2020-08" db="EMBL/GenBank/DDBJ databases">
        <title>Genomic Encyclopedia of Type Strains, Phase III (KMG-III): the genomes of soil and plant-associated and newly described type strains.</title>
        <authorList>
            <person name="Whitman W."/>
        </authorList>
    </citation>
    <scope>NUCLEOTIDE SEQUENCE [LARGE SCALE GENOMIC DNA]</scope>
    <source>
        <strain evidence="2 3">CECT 8803</strain>
    </source>
</reference>
<keyword evidence="3" id="KW-1185">Reference proteome</keyword>
<dbReference type="Proteomes" id="UP000581135">
    <property type="component" value="Unassembled WGS sequence"/>
</dbReference>
<evidence type="ECO:0000313" key="3">
    <source>
        <dbReference type="Proteomes" id="UP000581135"/>
    </source>
</evidence>
<dbReference type="SUPFAM" id="SSF51556">
    <property type="entry name" value="Metallo-dependent hydrolases"/>
    <property type="match status" value="1"/>
</dbReference>
<dbReference type="Pfam" id="PF01979">
    <property type="entry name" value="Amidohydro_1"/>
    <property type="match status" value="1"/>
</dbReference>
<dbReference type="AlphaFoldDB" id="A0A839SR07"/>
<proteinExistence type="predicted"/>
<organism evidence="2 3">
    <name type="scientific">Limibacillus halophilus</name>
    <dbReference type="NCBI Taxonomy" id="1579333"/>
    <lineage>
        <taxon>Bacteria</taxon>
        <taxon>Pseudomonadati</taxon>
        <taxon>Pseudomonadota</taxon>
        <taxon>Alphaproteobacteria</taxon>
        <taxon>Rhodospirillales</taxon>
        <taxon>Rhodovibrionaceae</taxon>
        <taxon>Limibacillus</taxon>
    </lineage>
</organism>
<dbReference type="GO" id="GO:0016810">
    <property type="term" value="F:hydrolase activity, acting on carbon-nitrogen (but not peptide) bonds"/>
    <property type="evidence" value="ECO:0007669"/>
    <property type="project" value="InterPro"/>
</dbReference>
<accession>A0A839SR07</accession>
<comment type="caution">
    <text evidence="2">The sequence shown here is derived from an EMBL/GenBank/DDBJ whole genome shotgun (WGS) entry which is preliminary data.</text>
</comment>
<name>A0A839SR07_9PROT</name>
<protein>
    <submittedName>
        <fullName evidence="2">Imidazolonepropionase-like amidohydrolase</fullName>
    </submittedName>
</protein>
<dbReference type="InterPro" id="IPR057744">
    <property type="entry name" value="OTAase-like"/>
</dbReference>
<dbReference type="Gene3D" id="2.30.40.10">
    <property type="entry name" value="Urease, subunit C, domain 1"/>
    <property type="match status" value="1"/>
</dbReference>
<dbReference type="EMBL" id="JACHXA010000003">
    <property type="protein sequence ID" value="MBB3065231.1"/>
    <property type="molecule type" value="Genomic_DNA"/>
</dbReference>
<dbReference type="RefSeq" id="WP_183416025.1">
    <property type="nucleotide sequence ID" value="NZ_JACHXA010000003.1"/>
</dbReference>
<dbReference type="InterPro" id="IPR051781">
    <property type="entry name" value="Metallo-dep_Hydrolase"/>
</dbReference>
<dbReference type="PANTHER" id="PTHR43135">
    <property type="entry name" value="ALPHA-D-RIBOSE 1-METHYLPHOSPHONATE 5-TRIPHOSPHATE DIPHOSPHATASE"/>
    <property type="match status" value="1"/>
</dbReference>
<feature type="domain" description="Amidohydrolase-related" evidence="1">
    <location>
        <begin position="55"/>
        <end position="393"/>
    </location>
</feature>
<dbReference type="InterPro" id="IPR032466">
    <property type="entry name" value="Metal_Hydrolase"/>
</dbReference>
<keyword evidence="2" id="KW-0378">Hydrolase</keyword>
<dbReference type="InterPro" id="IPR006680">
    <property type="entry name" value="Amidohydro-rel"/>
</dbReference>
<dbReference type="SUPFAM" id="SSF51338">
    <property type="entry name" value="Composite domain of metallo-dependent hydrolases"/>
    <property type="match status" value="1"/>
</dbReference>
<evidence type="ECO:0000259" key="1">
    <source>
        <dbReference type="Pfam" id="PF01979"/>
    </source>
</evidence>
<sequence>MSGVLFSGGNVFAPNGEMLSGHGLLVDRGRIVRIAPLAEFEGFAGQRVDTKDASLLPGLIDCHVHLCLGGEADPGTAAEKLKPGQLTMRALQHAQATLKGGITSIRDCGGKEFLEFAVRDACNSGIQLGPTIMASGRIICMTGGHGNRWGRIADGVDEVIKAVREQIHAGSDLVKIMATGGVMTPGVNPEDAHYTEEEMAAGIGEAHRFHRHCASHAQGEQGILNAVRGGIDSIEHGFCLTETCIELMLERGTFVVPTLAALWNIVSNDNRGIPAYALEKARKWAETQKESIKTYYAAGGKIAMGTDAGTPFNRHGENAQELKYMVETIGISPKDALLIGTRNGSELMRLEDRGCLAEGFAADLLLVSGDPLSDINRAADQSNHLLIMKNGRVALDRRADGEVLRQAAE</sequence>
<dbReference type="InterPro" id="IPR011059">
    <property type="entry name" value="Metal-dep_hydrolase_composite"/>
</dbReference>
<dbReference type="CDD" id="cd01299">
    <property type="entry name" value="Met_dep_hydrolase_A"/>
    <property type="match status" value="1"/>
</dbReference>
<dbReference type="PANTHER" id="PTHR43135:SF3">
    <property type="entry name" value="ALPHA-D-RIBOSE 1-METHYLPHOSPHONATE 5-TRIPHOSPHATE DIPHOSPHATASE"/>
    <property type="match status" value="1"/>
</dbReference>
<gene>
    <name evidence="2" type="ORF">FHR98_001510</name>
</gene>
<evidence type="ECO:0000313" key="2">
    <source>
        <dbReference type="EMBL" id="MBB3065231.1"/>
    </source>
</evidence>